<dbReference type="GO" id="GO:0046910">
    <property type="term" value="F:pectinesterase inhibitor activity"/>
    <property type="evidence" value="ECO:0007669"/>
    <property type="project" value="InterPro"/>
</dbReference>
<dbReference type="AlphaFoldDB" id="S8C4Y5"/>
<dbReference type="Gene3D" id="1.20.140.40">
    <property type="entry name" value="Invertase/pectin methylesterase inhibitor family protein"/>
    <property type="match status" value="1"/>
</dbReference>
<dbReference type="InterPro" id="IPR034086">
    <property type="entry name" value="PMEI_plant"/>
</dbReference>
<comment type="caution">
    <text evidence="6">The sequence shown here is derived from an EMBL/GenBank/DDBJ whole genome shotgun (WGS) entry which is preliminary data.</text>
</comment>
<accession>S8C4Y5</accession>
<evidence type="ECO:0000256" key="1">
    <source>
        <dbReference type="ARBA" id="ARBA00022729"/>
    </source>
</evidence>
<dbReference type="InterPro" id="IPR035513">
    <property type="entry name" value="Invertase/methylesterase_inhib"/>
</dbReference>
<evidence type="ECO:0000313" key="7">
    <source>
        <dbReference type="Proteomes" id="UP000015453"/>
    </source>
</evidence>
<dbReference type="OrthoDB" id="1094948at2759"/>
<organism evidence="6 7">
    <name type="scientific">Genlisea aurea</name>
    <dbReference type="NCBI Taxonomy" id="192259"/>
    <lineage>
        <taxon>Eukaryota</taxon>
        <taxon>Viridiplantae</taxon>
        <taxon>Streptophyta</taxon>
        <taxon>Embryophyta</taxon>
        <taxon>Tracheophyta</taxon>
        <taxon>Spermatophyta</taxon>
        <taxon>Magnoliopsida</taxon>
        <taxon>eudicotyledons</taxon>
        <taxon>Gunneridae</taxon>
        <taxon>Pentapetalae</taxon>
        <taxon>asterids</taxon>
        <taxon>lamiids</taxon>
        <taxon>Lamiales</taxon>
        <taxon>Lentibulariaceae</taxon>
        <taxon>Genlisea</taxon>
    </lineage>
</organism>
<evidence type="ECO:0000256" key="2">
    <source>
        <dbReference type="ARBA" id="ARBA00023157"/>
    </source>
</evidence>
<dbReference type="SMART" id="SM00856">
    <property type="entry name" value="PMEI"/>
    <property type="match status" value="1"/>
</dbReference>
<feature type="domain" description="Pectinesterase inhibitor" evidence="5">
    <location>
        <begin position="26"/>
        <end position="170"/>
    </location>
</feature>
<protein>
    <recommendedName>
        <fullName evidence="5">Pectinesterase inhibitor domain-containing protein</fullName>
    </recommendedName>
</protein>
<dbReference type="NCBIfam" id="TIGR01614">
    <property type="entry name" value="PME_inhib"/>
    <property type="match status" value="1"/>
</dbReference>
<dbReference type="PANTHER" id="PTHR36710:SF1">
    <property type="entry name" value="F14J9.2 PROTEIN"/>
    <property type="match status" value="1"/>
</dbReference>
<evidence type="ECO:0000259" key="5">
    <source>
        <dbReference type="SMART" id="SM00856"/>
    </source>
</evidence>
<evidence type="ECO:0000313" key="6">
    <source>
        <dbReference type="EMBL" id="EPS61774.1"/>
    </source>
</evidence>
<dbReference type="SUPFAM" id="SSF101148">
    <property type="entry name" value="Plant invertase/pectin methylesterase inhibitor"/>
    <property type="match status" value="1"/>
</dbReference>
<dbReference type="InterPro" id="IPR052421">
    <property type="entry name" value="PCW_Enzyme_Inhibitor"/>
</dbReference>
<dbReference type="Pfam" id="PF04043">
    <property type="entry name" value="PMEI"/>
    <property type="match status" value="1"/>
</dbReference>
<dbReference type="Proteomes" id="UP000015453">
    <property type="component" value="Unassembled WGS sequence"/>
</dbReference>
<gene>
    <name evidence="6" type="ORF">M569_13020</name>
</gene>
<dbReference type="CDD" id="cd15797">
    <property type="entry name" value="PMEI"/>
    <property type="match status" value="1"/>
</dbReference>
<feature type="chain" id="PRO_5004561649" description="Pectinesterase inhibitor domain-containing protein" evidence="4">
    <location>
        <begin position="25"/>
        <end position="175"/>
    </location>
</feature>
<dbReference type="EMBL" id="AUSU01006597">
    <property type="protein sequence ID" value="EPS61774.1"/>
    <property type="molecule type" value="Genomic_DNA"/>
</dbReference>
<dbReference type="InterPro" id="IPR006501">
    <property type="entry name" value="Pectinesterase_inhib_dom"/>
</dbReference>
<comment type="similarity">
    <text evidence="3">Belongs to the PMEI family.</text>
</comment>
<sequence>MDHHRTTFLFTAVFFLVTLGRSSATTTQERINRVCRETSDFYTCSSIFRQHLYSSYADMKLLTQIALSETLIESTNTLRYVQTAQDEEKDQNRKNLYEVCKEGYNALIGEFGSATLDLAKQDYFQLRNDIQNSERFVRDCNNVIGSDIQIYRRSKRNGLLVRMAIVSSGFIESDD</sequence>
<proteinExistence type="inferred from homology"/>
<keyword evidence="1 4" id="KW-0732">Signal</keyword>
<reference evidence="6 7" key="1">
    <citation type="journal article" date="2013" name="BMC Genomics">
        <title>The miniature genome of a carnivorous plant Genlisea aurea contains a low number of genes and short non-coding sequences.</title>
        <authorList>
            <person name="Leushkin E.V."/>
            <person name="Sutormin R.A."/>
            <person name="Nabieva E.R."/>
            <person name="Penin A.A."/>
            <person name="Kondrashov A.S."/>
            <person name="Logacheva M.D."/>
        </authorList>
    </citation>
    <scope>NUCLEOTIDE SEQUENCE [LARGE SCALE GENOMIC DNA]</scope>
</reference>
<evidence type="ECO:0000256" key="3">
    <source>
        <dbReference type="ARBA" id="ARBA00038471"/>
    </source>
</evidence>
<keyword evidence="2" id="KW-1015">Disulfide bond</keyword>
<evidence type="ECO:0000256" key="4">
    <source>
        <dbReference type="SAM" id="SignalP"/>
    </source>
</evidence>
<dbReference type="PANTHER" id="PTHR36710">
    <property type="entry name" value="PECTINESTERASE INHIBITOR-LIKE"/>
    <property type="match status" value="1"/>
</dbReference>
<name>S8C4Y5_9LAMI</name>
<keyword evidence="7" id="KW-1185">Reference proteome</keyword>
<feature type="signal peptide" evidence="4">
    <location>
        <begin position="1"/>
        <end position="24"/>
    </location>
</feature>